<dbReference type="AlphaFoldDB" id="A0A4Q9MSV9"/>
<organism evidence="2">
    <name type="scientific">Dichomitus squalens</name>
    <dbReference type="NCBI Taxonomy" id="114155"/>
    <lineage>
        <taxon>Eukaryota</taxon>
        <taxon>Fungi</taxon>
        <taxon>Dikarya</taxon>
        <taxon>Basidiomycota</taxon>
        <taxon>Agaricomycotina</taxon>
        <taxon>Agaricomycetes</taxon>
        <taxon>Polyporales</taxon>
        <taxon>Polyporaceae</taxon>
        <taxon>Dichomitus</taxon>
    </lineage>
</organism>
<evidence type="ECO:0000256" key="1">
    <source>
        <dbReference type="SAM" id="MobiDB-lite"/>
    </source>
</evidence>
<proteinExistence type="predicted"/>
<evidence type="ECO:0000313" key="2">
    <source>
        <dbReference type="EMBL" id="TBU29326.1"/>
    </source>
</evidence>
<feature type="region of interest" description="Disordered" evidence="1">
    <location>
        <begin position="1"/>
        <end position="38"/>
    </location>
</feature>
<dbReference type="EMBL" id="ML143414">
    <property type="protein sequence ID" value="TBU29326.1"/>
    <property type="molecule type" value="Genomic_DNA"/>
</dbReference>
<reference evidence="2" key="1">
    <citation type="submission" date="2019-01" db="EMBL/GenBank/DDBJ databases">
        <title>Draft genome sequences of three monokaryotic isolates of the white-rot basidiomycete fungus Dichomitus squalens.</title>
        <authorList>
            <consortium name="DOE Joint Genome Institute"/>
            <person name="Lopez S.C."/>
            <person name="Andreopoulos B."/>
            <person name="Pangilinan J."/>
            <person name="Lipzen A."/>
            <person name="Riley R."/>
            <person name="Ahrendt S."/>
            <person name="Ng V."/>
            <person name="Barry K."/>
            <person name="Daum C."/>
            <person name="Grigoriev I.V."/>
            <person name="Hilden K.S."/>
            <person name="Makela M.R."/>
            <person name="de Vries R.P."/>
        </authorList>
    </citation>
    <scope>NUCLEOTIDE SEQUENCE [LARGE SCALE GENOMIC DNA]</scope>
    <source>
        <strain evidence="2">OM18370.1</strain>
    </source>
</reference>
<dbReference type="Proteomes" id="UP000292957">
    <property type="component" value="Unassembled WGS sequence"/>
</dbReference>
<feature type="compositionally biased region" description="Polar residues" evidence="1">
    <location>
        <begin position="23"/>
        <end position="38"/>
    </location>
</feature>
<accession>A0A4Q9MSV9</accession>
<dbReference type="OrthoDB" id="2574879at2759"/>
<protein>
    <submittedName>
        <fullName evidence="2">Uncharacterized protein</fullName>
    </submittedName>
</protein>
<gene>
    <name evidence="2" type="ORF">BD311DRAFT_278072</name>
</gene>
<name>A0A4Q9MSV9_9APHY</name>
<sequence>MAIDNMDVISEDGTLVEEDTQSERATSSPTQPKTVNALSPGQERKLVDYLEERFLDITRNFKKRADPSSSLPTLPAYLEATHHLLSLILQVPPVDPSAPLRTTLLLRLTGDVLAAVPGYVPTLDVLPLLLSWLADLDAGWLAVLRSQAWDPTSSTAVDARLPEGARASTPSQTERTRLRSLLIGGTDALEEWLERLDTSGAGFEVVLEKVGMEQAFNELFAGTLAEMGSLTGAMNDPRGMEATC</sequence>